<feature type="chain" id="PRO_5040939750" evidence="2">
    <location>
        <begin position="22"/>
        <end position="480"/>
    </location>
</feature>
<feature type="compositionally biased region" description="Low complexity" evidence="1">
    <location>
        <begin position="362"/>
        <end position="402"/>
    </location>
</feature>
<name>A0A9W8J4A6_9AGAR</name>
<dbReference type="Proteomes" id="UP001140091">
    <property type="component" value="Unassembled WGS sequence"/>
</dbReference>
<feature type="compositionally biased region" description="Basic and acidic residues" evidence="1">
    <location>
        <begin position="68"/>
        <end position="79"/>
    </location>
</feature>
<feature type="non-terminal residue" evidence="3">
    <location>
        <position position="1"/>
    </location>
</feature>
<reference evidence="3" key="1">
    <citation type="submission" date="2022-06" db="EMBL/GenBank/DDBJ databases">
        <title>Genome Sequence of Candolleomyces eurysporus.</title>
        <authorList>
            <person name="Buettner E."/>
        </authorList>
    </citation>
    <scope>NUCLEOTIDE SEQUENCE</scope>
    <source>
        <strain evidence="3">VTCC 930004</strain>
    </source>
</reference>
<feature type="compositionally biased region" description="Pro residues" evidence="1">
    <location>
        <begin position="207"/>
        <end position="228"/>
    </location>
</feature>
<feature type="region of interest" description="Disordered" evidence="1">
    <location>
        <begin position="111"/>
        <end position="312"/>
    </location>
</feature>
<feature type="compositionally biased region" description="Low complexity" evidence="1">
    <location>
        <begin position="265"/>
        <end position="307"/>
    </location>
</feature>
<sequence>MISSTTLILATLVFNAASVLGAPIRIPTAPEVAVRAAVDEPILPRVEIVDVQPEHKRSVDGTSSRPRLAREIAPEHTTREPASPESVEMRDSLPEVEKIVRRYPRRSLFEFYQKRSPEPSPAPSDPAAQLETRSAPAEPELQRRYPRRVYHDYYAKRAEPAPPEARSEAPAPDAPQLQRRYPRRGLAEYYEKRSAPPTDNVRREPSPEPAPEPAPEPVPEPAPEPAPVKPQEQEHHVREVEPPTDYLEKRQEESEGSQTPPEAPPAGETTTTSSASPTATLPGTPLGGATTTSTTTSTTSAATPTSGVPQNLDFNRVIADAIVKGNSNTVHEGPNGKTNSYKDTTIMIKITQQENSDRKLDPVPSSSNAAPTPTSTDKGSAGTGGATATSTSSTSSTASATATPPPSTETPPSGSTGDDSTKPADTGASTPPPDGGEGAAAQESRRDLGEDNAAAQPIKKRTLGLSGALWATWSRRNAMN</sequence>
<dbReference type="OrthoDB" id="3068363at2759"/>
<feature type="compositionally biased region" description="Basic and acidic residues" evidence="1">
    <location>
        <begin position="149"/>
        <end position="159"/>
    </location>
</feature>
<keyword evidence="2" id="KW-0732">Signal</keyword>
<accession>A0A9W8J4A6</accession>
<feature type="compositionally biased region" description="Polar residues" evidence="1">
    <location>
        <begin position="325"/>
        <end position="343"/>
    </location>
</feature>
<feature type="compositionally biased region" description="Basic and acidic residues" evidence="1">
    <location>
        <begin position="185"/>
        <end position="206"/>
    </location>
</feature>
<gene>
    <name evidence="3" type="ORF">H1R20_g11030</name>
</gene>
<evidence type="ECO:0000313" key="4">
    <source>
        <dbReference type="Proteomes" id="UP001140091"/>
    </source>
</evidence>
<keyword evidence="4" id="KW-1185">Reference proteome</keyword>
<organism evidence="3 4">
    <name type="scientific">Candolleomyces eurysporus</name>
    <dbReference type="NCBI Taxonomy" id="2828524"/>
    <lineage>
        <taxon>Eukaryota</taxon>
        <taxon>Fungi</taxon>
        <taxon>Dikarya</taxon>
        <taxon>Basidiomycota</taxon>
        <taxon>Agaricomycotina</taxon>
        <taxon>Agaricomycetes</taxon>
        <taxon>Agaricomycetidae</taxon>
        <taxon>Agaricales</taxon>
        <taxon>Agaricineae</taxon>
        <taxon>Psathyrellaceae</taxon>
        <taxon>Candolleomyces</taxon>
    </lineage>
</organism>
<dbReference type="AlphaFoldDB" id="A0A9W8J4A6"/>
<evidence type="ECO:0000313" key="3">
    <source>
        <dbReference type="EMBL" id="KAJ2926054.1"/>
    </source>
</evidence>
<feature type="signal peptide" evidence="2">
    <location>
        <begin position="1"/>
        <end position="21"/>
    </location>
</feature>
<feature type="compositionally biased region" description="Basic and acidic residues" evidence="1">
    <location>
        <begin position="231"/>
        <end position="253"/>
    </location>
</feature>
<evidence type="ECO:0000256" key="1">
    <source>
        <dbReference type="SAM" id="MobiDB-lite"/>
    </source>
</evidence>
<proteinExistence type="predicted"/>
<dbReference type="EMBL" id="JANBPK010001086">
    <property type="protein sequence ID" value="KAJ2926054.1"/>
    <property type="molecule type" value="Genomic_DNA"/>
</dbReference>
<feature type="region of interest" description="Disordered" evidence="1">
    <location>
        <begin position="325"/>
        <end position="459"/>
    </location>
</feature>
<comment type="caution">
    <text evidence="3">The sequence shown here is derived from an EMBL/GenBank/DDBJ whole genome shotgun (WGS) entry which is preliminary data.</text>
</comment>
<feature type="region of interest" description="Disordered" evidence="1">
    <location>
        <begin position="54"/>
        <end position="91"/>
    </location>
</feature>
<protein>
    <submittedName>
        <fullName evidence="3">Uncharacterized protein</fullName>
    </submittedName>
</protein>
<evidence type="ECO:0000256" key="2">
    <source>
        <dbReference type="SAM" id="SignalP"/>
    </source>
</evidence>